<protein>
    <submittedName>
        <fullName evidence="1">Uncharacterized protein</fullName>
    </submittedName>
</protein>
<gene>
    <name evidence="1" type="ORF">ABU178_08520</name>
</gene>
<dbReference type="Proteomes" id="UP001611251">
    <property type="component" value="Unassembled WGS sequence"/>
</dbReference>
<accession>A0ABW7PV92</accession>
<organism evidence="1 2">
    <name type="scientific">Pantoea osteomyelitidis</name>
    <dbReference type="NCBI Taxonomy" id="3230026"/>
    <lineage>
        <taxon>Bacteria</taxon>
        <taxon>Pseudomonadati</taxon>
        <taxon>Pseudomonadota</taxon>
        <taxon>Gammaproteobacteria</taxon>
        <taxon>Enterobacterales</taxon>
        <taxon>Erwiniaceae</taxon>
        <taxon>Pantoea</taxon>
    </lineage>
</organism>
<comment type="caution">
    <text evidence="1">The sequence shown here is derived from an EMBL/GenBank/DDBJ whole genome shotgun (WGS) entry which is preliminary data.</text>
</comment>
<sequence>MPEPEIDAVTGEILKAYGVISRSRKFAGMSAVPLPLTLADIDRYLSSRTLLIDRQELDTAIFALDDAWRDEWAKEQAQIANNPQSNKSG</sequence>
<keyword evidence="2" id="KW-1185">Reference proteome</keyword>
<dbReference type="RefSeq" id="WP_397213806.1">
    <property type="nucleotide sequence ID" value="NZ_JBGFSN010000004.1"/>
</dbReference>
<proteinExistence type="predicted"/>
<dbReference type="EMBL" id="JBGFSN010000004">
    <property type="protein sequence ID" value="MFH8134216.1"/>
    <property type="molecule type" value="Genomic_DNA"/>
</dbReference>
<evidence type="ECO:0000313" key="1">
    <source>
        <dbReference type="EMBL" id="MFH8134216.1"/>
    </source>
</evidence>
<evidence type="ECO:0000313" key="2">
    <source>
        <dbReference type="Proteomes" id="UP001611251"/>
    </source>
</evidence>
<reference evidence="1 2" key="1">
    <citation type="submission" date="2024-08" db="EMBL/GenBank/DDBJ databases">
        <title>Pantoea ronii - a newly identified human opportunistic pathogen.</title>
        <authorList>
            <person name="Keidar-Friedman D."/>
            <person name="Sorek N."/>
            <person name="Leshin-Carmel D."/>
            <person name="Tsur A."/>
            <person name="Amsalem M."/>
            <person name="Tolkach D."/>
            <person name="Brosh-Nissimov T."/>
        </authorList>
    </citation>
    <scope>NUCLEOTIDE SEQUENCE [LARGE SCALE GENOMIC DNA]</scope>
    <source>
        <strain evidence="1 2">AA23256</strain>
    </source>
</reference>
<name>A0ABW7PV92_9GAMM</name>